<evidence type="ECO:0000256" key="1">
    <source>
        <dbReference type="SAM" id="MobiDB-lite"/>
    </source>
</evidence>
<feature type="region of interest" description="Disordered" evidence="1">
    <location>
        <begin position="15"/>
        <end position="43"/>
    </location>
</feature>
<feature type="compositionally biased region" description="Basic residues" evidence="1">
    <location>
        <begin position="316"/>
        <end position="326"/>
    </location>
</feature>
<name>A0AAX4PCL3_9CHLO</name>
<keyword evidence="2" id="KW-0812">Transmembrane</keyword>
<feature type="compositionally biased region" description="Basic and acidic residues" evidence="1">
    <location>
        <begin position="24"/>
        <end position="33"/>
    </location>
</feature>
<gene>
    <name evidence="3" type="ORF">HKI87_09g56440</name>
</gene>
<protein>
    <submittedName>
        <fullName evidence="3">Uncharacterized protein</fullName>
    </submittedName>
</protein>
<accession>A0AAX4PCL3</accession>
<evidence type="ECO:0000256" key="2">
    <source>
        <dbReference type="SAM" id="Phobius"/>
    </source>
</evidence>
<feature type="transmembrane region" description="Helical" evidence="2">
    <location>
        <begin position="223"/>
        <end position="248"/>
    </location>
</feature>
<reference evidence="3 4" key="1">
    <citation type="submission" date="2024-03" db="EMBL/GenBank/DDBJ databases">
        <title>Complete genome sequence of the green alga Chloropicon roscoffensis RCC1871.</title>
        <authorList>
            <person name="Lemieux C."/>
            <person name="Pombert J.-F."/>
            <person name="Otis C."/>
            <person name="Turmel M."/>
        </authorList>
    </citation>
    <scope>NUCLEOTIDE SEQUENCE [LARGE SCALE GENOMIC DNA]</scope>
    <source>
        <strain evidence="3 4">RCC1871</strain>
    </source>
</reference>
<keyword evidence="2" id="KW-1133">Transmembrane helix</keyword>
<dbReference type="Proteomes" id="UP001472866">
    <property type="component" value="Chromosome 09"/>
</dbReference>
<feature type="compositionally biased region" description="Polar residues" evidence="1">
    <location>
        <begin position="327"/>
        <end position="341"/>
    </location>
</feature>
<feature type="compositionally biased region" description="Basic and acidic residues" evidence="1">
    <location>
        <begin position="359"/>
        <end position="368"/>
    </location>
</feature>
<dbReference type="AlphaFoldDB" id="A0AAX4PCL3"/>
<evidence type="ECO:0000313" key="3">
    <source>
        <dbReference type="EMBL" id="WZN64090.1"/>
    </source>
</evidence>
<dbReference type="EMBL" id="CP151509">
    <property type="protein sequence ID" value="WZN64090.1"/>
    <property type="molecule type" value="Genomic_DNA"/>
</dbReference>
<keyword evidence="2" id="KW-0472">Membrane</keyword>
<proteinExistence type="predicted"/>
<evidence type="ECO:0000313" key="4">
    <source>
        <dbReference type="Proteomes" id="UP001472866"/>
    </source>
</evidence>
<keyword evidence="4" id="KW-1185">Reference proteome</keyword>
<organism evidence="3 4">
    <name type="scientific">Chloropicon roscoffensis</name>
    <dbReference type="NCBI Taxonomy" id="1461544"/>
    <lineage>
        <taxon>Eukaryota</taxon>
        <taxon>Viridiplantae</taxon>
        <taxon>Chlorophyta</taxon>
        <taxon>Chloropicophyceae</taxon>
        <taxon>Chloropicales</taxon>
        <taxon>Chloropicaceae</taxon>
        <taxon>Chloropicon</taxon>
    </lineage>
</organism>
<feature type="region of interest" description="Disordered" evidence="1">
    <location>
        <begin position="316"/>
        <end position="368"/>
    </location>
</feature>
<sequence length="368" mass="40615">MWVEDWFRERRLRSDRTAGGSGAGERDSQRRAEGAVGQGPRCRARGAHQPHLIAAVLLFVLATLPGVASAGFTGMYKLQGIRSFPAVEDLQQHCNKIVLSETYQIVKRNEQDLEFRPGYDAGVRAGSPQVTSSTFVGHFTGYDTFSGNFHGMLLSNCSGQFLDSMSLLHCPVPKEQGRNLGRCVITLECGRGPCLDKGGSRASEKTPFEVAVVGFFIWLWKRMFLAMVVTTAAFAALGLSFFTVNFAFQRSRAKKGYTKVSLLDWLIVPDSFQGGEEPPPSPIRRARSADYLNLSLSGDTGADYLDDPLLEKFKKKPSSMAHKRNKSQNTFGVFSSHPSDQNLHRRDVSHSSNSSSGDTMKKIVSEYV</sequence>
<feature type="transmembrane region" description="Helical" evidence="2">
    <location>
        <begin position="52"/>
        <end position="76"/>
    </location>
</feature>